<accession>A0A2G9UEP0</accession>
<protein>
    <submittedName>
        <fullName evidence="1">Uncharacterized protein</fullName>
    </submittedName>
</protein>
<dbReference type="AlphaFoldDB" id="A0A2G9UEP0"/>
<sequence>MFSNRRVITACSPAMEAAAWEAVIVNRDVVLSVETLVEAQFNRHAIPVCSHVMPDADLAIAHVRRCALVFVEVVPLDLLVLSILLEVAQISACNSAQQRAATRLCARTHVRQYAEHSAKP</sequence>
<keyword evidence="2" id="KW-1185">Reference proteome</keyword>
<gene>
    <name evidence="1" type="ORF">TELCIR_10023</name>
</gene>
<dbReference type="Proteomes" id="UP000230423">
    <property type="component" value="Unassembled WGS sequence"/>
</dbReference>
<reference evidence="1 2" key="1">
    <citation type="submission" date="2015-09" db="EMBL/GenBank/DDBJ databases">
        <title>Draft genome of the parasitic nematode Teladorsagia circumcincta isolate WARC Sus (inbred).</title>
        <authorList>
            <person name="Mitreva M."/>
        </authorList>
    </citation>
    <scope>NUCLEOTIDE SEQUENCE [LARGE SCALE GENOMIC DNA]</scope>
    <source>
        <strain evidence="1 2">S</strain>
    </source>
</reference>
<name>A0A2G9UEP0_TELCI</name>
<proteinExistence type="predicted"/>
<organism evidence="1 2">
    <name type="scientific">Teladorsagia circumcincta</name>
    <name type="common">Brown stomach worm</name>
    <name type="synonym">Ostertagia circumcincta</name>
    <dbReference type="NCBI Taxonomy" id="45464"/>
    <lineage>
        <taxon>Eukaryota</taxon>
        <taxon>Metazoa</taxon>
        <taxon>Ecdysozoa</taxon>
        <taxon>Nematoda</taxon>
        <taxon>Chromadorea</taxon>
        <taxon>Rhabditida</taxon>
        <taxon>Rhabditina</taxon>
        <taxon>Rhabditomorpha</taxon>
        <taxon>Strongyloidea</taxon>
        <taxon>Trichostrongylidae</taxon>
        <taxon>Teladorsagia</taxon>
    </lineage>
</organism>
<dbReference type="EMBL" id="KZ347208">
    <property type="protein sequence ID" value="PIO68202.1"/>
    <property type="molecule type" value="Genomic_DNA"/>
</dbReference>
<evidence type="ECO:0000313" key="2">
    <source>
        <dbReference type="Proteomes" id="UP000230423"/>
    </source>
</evidence>
<evidence type="ECO:0000313" key="1">
    <source>
        <dbReference type="EMBL" id="PIO68202.1"/>
    </source>
</evidence>